<sequence>MTLVEDLFTSQDYRRAAEPINWDPLKEQDALDDAQLLDCRVCPTANRAALLFEMRSALFYPMGNSALLVVRGLRSFQWDGVPQQQKLMAFSVVSSRPSRITDGGLRLELEFFPDGKVSVSGDRADFYLLEAHGIPEGPPGYPGRNLDQDRHELPSWNSDCTVLQSATTGAG</sequence>
<dbReference type="RefSeq" id="WP_093651911.1">
    <property type="nucleotide sequence ID" value="NZ_FNHI01000001.1"/>
</dbReference>
<evidence type="ECO:0008006" key="3">
    <source>
        <dbReference type="Google" id="ProtNLM"/>
    </source>
</evidence>
<keyword evidence="2" id="KW-1185">Reference proteome</keyword>
<dbReference type="GeneID" id="40827628"/>
<proteinExistence type="predicted"/>
<reference evidence="2" key="1">
    <citation type="submission" date="2016-10" db="EMBL/GenBank/DDBJ databases">
        <authorList>
            <person name="Varghese N."/>
            <person name="Submissions S."/>
        </authorList>
    </citation>
    <scope>NUCLEOTIDE SEQUENCE [LARGE SCALE GENOMIC DNA]</scope>
    <source>
        <strain evidence="2">CGMCC 4.7042</strain>
    </source>
</reference>
<name>A0A1G9MTW9_9ACTN</name>
<accession>A0A1G9MTW9</accession>
<dbReference type="STRING" id="1196353.SAMN05444921_101290"/>
<dbReference type="OrthoDB" id="4172175at2"/>
<dbReference type="AlphaFoldDB" id="A0A1G9MTW9"/>
<evidence type="ECO:0000313" key="2">
    <source>
        <dbReference type="Proteomes" id="UP000199063"/>
    </source>
</evidence>
<dbReference type="Proteomes" id="UP000199063">
    <property type="component" value="Unassembled WGS sequence"/>
</dbReference>
<evidence type="ECO:0000313" key="1">
    <source>
        <dbReference type="EMBL" id="SDL77659.1"/>
    </source>
</evidence>
<dbReference type="EMBL" id="FNHI01000001">
    <property type="protein sequence ID" value="SDL77659.1"/>
    <property type="molecule type" value="Genomic_DNA"/>
</dbReference>
<protein>
    <recommendedName>
        <fullName evidence="3">Immunity protein 50</fullName>
    </recommendedName>
</protein>
<gene>
    <name evidence="1" type="ORF">SAMN05444921_101290</name>
</gene>
<organism evidence="1 2">
    <name type="scientific">Streptomyces wuyuanensis</name>
    <dbReference type="NCBI Taxonomy" id="1196353"/>
    <lineage>
        <taxon>Bacteria</taxon>
        <taxon>Bacillati</taxon>
        <taxon>Actinomycetota</taxon>
        <taxon>Actinomycetes</taxon>
        <taxon>Kitasatosporales</taxon>
        <taxon>Streptomycetaceae</taxon>
        <taxon>Streptomyces</taxon>
    </lineage>
</organism>